<dbReference type="HAMAP" id="MF_01629">
    <property type="entry name" value="PdxH"/>
    <property type="match status" value="1"/>
</dbReference>
<comment type="pathway">
    <text evidence="5">Cofactor metabolism; pyridoxal 5'-phosphate salvage; pyridoxal 5'-phosphate from pyridoxamine 5'-phosphate: step 1/1.</text>
</comment>
<keyword evidence="10" id="KW-1185">Reference proteome</keyword>
<feature type="binding site" evidence="5 6">
    <location>
        <position position="117"/>
    </location>
    <ligand>
        <name>FMN</name>
        <dbReference type="ChEBI" id="CHEBI:58210"/>
    </ligand>
</feature>
<dbReference type="Proteomes" id="UP000619260">
    <property type="component" value="Unassembled WGS sequence"/>
</dbReference>
<evidence type="ECO:0000256" key="6">
    <source>
        <dbReference type="PIRSR" id="PIRSR000190-2"/>
    </source>
</evidence>
<evidence type="ECO:0000256" key="2">
    <source>
        <dbReference type="ARBA" id="ARBA00022630"/>
    </source>
</evidence>
<dbReference type="PANTHER" id="PTHR10851">
    <property type="entry name" value="PYRIDOXINE-5-PHOSPHATE OXIDASE"/>
    <property type="match status" value="1"/>
</dbReference>
<dbReference type="UniPathway" id="UPA01068">
    <property type="reaction ID" value="UER00304"/>
</dbReference>
<comment type="caution">
    <text evidence="5">Lacks conserved residue(s) required for the propagation of feature annotation.</text>
</comment>
<feature type="domain" description="Pyridoxine 5'-phosphate oxidase dimerisation C-terminal" evidence="8">
    <location>
        <begin position="183"/>
        <end position="223"/>
    </location>
</feature>
<gene>
    <name evidence="5 9" type="primary">pdxH</name>
    <name evidence="9" type="ORF">Val02_13260</name>
</gene>
<evidence type="ECO:0000313" key="9">
    <source>
        <dbReference type="EMBL" id="GIJ44440.1"/>
    </source>
</evidence>
<dbReference type="InterPro" id="IPR012349">
    <property type="entry name" value="Split_barrel_FMN-bd"/>
</dbReference>
<dbReference type="InterPro" id="IPR000659">
    <property type="entry name" value="Pyridox_Oxase"/>
</dbReference>
<dbReference type="GO" id="GO:0004733">
    <property type="term" value="F:pyridoxamine phosphate oxidase activity"/>
    <property type="evidence" value="ECO:0007669"/>
    <property type="project" value="UniProtKB-UniRule"/>
</dbReference>
<dbReference type="PIRSF" id="PIRSF000190">
    <property type="entry name" value="Pyd_amn-ph_oxd"/>
    <property type="match status" value="1"/>
</dbReference>
<evidence type="ECO:0000259" key="8">
    <source>
        <dbReference type="Pfam" id="PF10590"/>
    </source>
</evidence>
<comment type="catalytic activity">
    <reaction evidence="5">
        <text>pyridoxine 5'-phosphate + O2 = pyridoxal 5'-phosphate + H2O2</text>
        <dbReference type="Rhea" id="RHEA:15149"/>
        <dbReference type="ChEBI" id="CHEBI:15379"/>
        <dbReference type="ChEBI" id="CHEBI:16240"/>
        <dbReference type="ChEBI" id="CHEBI:58589"/>
        <dbReference type="ChEBI" id="CHEBI:597326"/>
        <dbReference type="EC" id="1.4.3.5"/>
    </reaction>
</comment>
<proteinExistence type="inferred from homology"/>
<reference evidence="9" key="1">
    <citation type="submission" date="2021-01" db="EMBL/GenBank/DDBJ databases">
        <title>Whole genome shotgun sequence of Virgisporangium aliadipatigenens NBRC 105644.</title>
        <authorList>
            <person name="Komaki H."/>
            <person name="Tamura T."/>
        </authorList>
    </citation>
    <scope>NUCLEOTIDE SEQUENCE</scope>
    <source>
        <strain evidence="9">NBRC 105644</strain>
    </source>
</reference>
<evidence type="ECO:0000256" key="4">
    <source>
        <dbReference type="ARBA" id="ARBA00023002"/>
    </source>
</evidence>
<feature type="binding site" evidence="5 6">
    <location>
        <position position="95"/>
    </location>
    <ligand>
        <name>FMN</name>
        <dbReference type="ChEBI" id="CHEBI:58210"/>
    </ligand>
</feature>
<protein>
    <recommendedName>
        <fullName evidence="5">Pyridoxine/pyridoxamine 5'-phosphate oxidase</fullName>
        <ecNumber evidence="5">1.4.3.5</ecNumber>
    </recommendedName>
    <alternativeName>
        <fullName evidence="5">PNP/PMP oxidase</fullName>
        <shortName evidence="5">PNPOx</shortName>
    </alternativeName>
    <alternativeName>
        <fullName evidence="5">Pyridoxal 5'-phosphate synthase</fullName>
    </alternativeName>
</protein>
<feature type="binding site" evidence="5">
    <location>
        <position position="78"/>
    </location>
    <ligand>
        <name>substrate</name>
    </ligand>
</feature>
<comment type="subunit">
    <text evidence="5">Homodimer.</text>
</comment>
<feature type="binding site" evidence="5 6">
    <location>
        <begin position="73"/>
        <end position="78"/>
    </location>
    <ligand>
        <name>FMN</name>
        <dbReference type="ChEBI" id="CHEBI:58210"/>
    </ligand>
</feature>
<feature type="binding site" evidence="5">
    <location>
        <position position="135"/>
    </location>
    <ligand>
        <name>substrate</name>
    </ligand>
</feature>
<dbReference type="Pfam" id="PF01243">
    <property type="entry name" value="PNPOx_N"/>
    <property type="match status" value="1"/>
</dbReference>
<feature type="binding site" evidence="5 6">
    <location>
        <begin position="152"/>
        <end position="153"/>
    </location>
    <ligand>
        <name>FMN</name>
        <dbReference type="ChEBI" id="CHEBI:58210"/>
    </ligand>
</feature>
<dbReference type="NCBIfam" id="TIGR00558">
    <property type="entry name" value="pdxH"/>
    <property type="match status" value="1"/>
</dbReference>
<dbReference type="GO" id="GO:0010181">
    <property type="term" value="F:FMN binding"/>
    <property type="evidence" value="ECO:0007669"/>
    <property type="project" value="UniProtKB-UniRule"/>
</dbReference>
<feature type="binding site" evidence="5 6">
    <location>
        <position position="206"/>
    </location>
    <ligand>
        <name>FMN</name>
        <dbReference type="ChEBI" id="CHEBI:58210"/>
    </ligand>
</feature>
<dbReference type="AlphaFoldDB" id="A0A8J4DN34"/>
<keyword evidence="2 5" id="KW-0285">Flavoprotein</keyword>
<dbReference type="PANTHER" id="PTHR10851:SF0">
    <property type="entry name" value="PYRIDOXINE-5'-PHOSPHATE OXIDASE"/>
    <property type="match status" value="1"/>
</dbReference>
<dbReference type="Pfam" id="PF10590">
    <property type="entry name" value="PNP_phzG_C"/>
    <property type="match status" value="1"/>
</dbReference>
<keyword evidence="5" id="KW-0664">Pyridoxine biosynthesis</keyword>
<feature type="binding site" evidence="5">
    <location>
        <position position="139"/>
    </location>
    <ligand>
        <name>substrate</name>
    </ligand>
</feature>
<organism evidence="9 10">
    <name type="scientific">Virgisporangium aliadipatigenens</name>
    <dbReference type="NCBI Taxonomy" id="741659"/>
    <lineage>
        <taxon>Bacteria</taxon>
        <taxon>Bacillati</taxon>
        <taxon>Actinomycetota</taxon>
        <taxon>Actinomycetes</taxon>
        <taxon>Micromonosporales</taxon>
        <taxon>Micromonosporaceae</taxon>
        <taxon>Virgisporangium</taxon>
    </lineage>
</organism>
<dbReference type="InterPro" id="IPR011576">
    <property type="entry name" value="Pyridox_Oxase_N"/>
</dbReference>
<dbReference type="NCBIfam" id="NF004231">
    <property type="entry name" value="PRK05679.1"/>
    <property type="match status" value="1"/>
</dbReference>
<accession>A0A8J4DN34</accession>
<comment type="caution">
    <text evidence="9">The sequence shown here is derived from an EMBL/GenBank/DDBJ whole genome shotgun (WGS) entry which is preliminary data.</text>
</comment>
<dbReference type="InterPro" id="IPR019576">
    <property type="entry name" value="Pyridoxamine_oxidase_dimer_C"/>
</dbReference>
<feature type="domain" description="Pyridoxamine 5'-phosphate oxidase N-terminal" evidence="7">
    <location>
        <begin position="45"/>
        <end position="170"/>
    </location>
</feature>
<comment type="pathway">
    <text evidence="5">Cofactor metabolism; pyridoxal 5'-phosphate salvage; pyridoxal 5'-phosphate from pyridoxine 5'-phosphate: step 1/1.</text>
</comment>
<comment type="catalytic activity">
    <reaction evidence="5">
        <text>pyridoxamine 5'-phosphate + O2 + H2O = pyridoxal 5'-phosphate + H2O2 + NH4(+)</text>
        <dbReference type="Rhea" id="RHEA:15817"/>
        <dbReference type="ChEBI" id="CHEBI:15377"/>
        <dbReference type="ChEBI" id="CHEBI:15379"/>
        <dbReference type="ChEBI" id="CHEBI:16240"/>
        <dbReference type="ChEBI" id="CHEBI:28938"/>
        <dbReference type="ChEBI" id="CHEBI:58451"/>
        <dbReference type="ChEBI" id="CHEBI:597326"/>
        <dbReference type="EC" id="1.4.3.5"/>
    </reaction>
</comment>
<feature type="binding site" evidence="5 6">
    <location>
        <position position="196"/>
    </location>
    <ligand>
        <name>FMN</name>
        <dbReference type="ChEBI" id="CHEBI:58210"/>
    </ligand>
</feature>
<keyword evidence="4 5" id="KW-0560">Oxidoreductase</keyword>
<evidence type="ECO:0000259" key="7">
    <source>
        <dbReference type="Pfam" id="PF01243"/>
    </source>
</evidence>
<feature type="binding site" evidence="5 6">
    <location>
        <begin position="88"/>
        <end position="89"/>
    </location>
    <ligand>
        <name>FMN</name>
        <dbReference type="ChEBI" id="CHEBI:58210"/>
    </ligand>
</feature>
<feature type="binding site" evidence="5 6">
    <location>
        <position position="94"/>
    </location>
    <ligand>
        <name>FMN</name>
        <dbReference type="ChEBI" id="CHEBI:58210"/>
    </ligand>
</feature>
<name>A0A8J4DN34_9ACTN</name>
<evidence type="ECO:0000256" key="1">
    <source>
        <dbReference type="ARBA" id="ARBA00007301"/>
    </source>
</evidence>
<evidence type="ECO:0000256" key="3">
    <source>
        <dbReference type="ARBA" id="ARBA00022643"/>
    </source>
</evidence>
<comment type="similarity">
    <text evidence="1 5">Belongs to the pyridoxamine 5'-phosphate oxidase family.</text>
</comment>
<dbReference type="EC" id="1.4.3.5" evidence="5"/>
<dbReference type="InterPro" id="IPR019740">
    <property type="entry name" value="Pyridox_Oxase_CS"/>
</dbReference>
<feature type="binding site" evidence="5">
    <location>
        <begin position="202"/>
        <end position="204"/>
    </location>
    <ligand>
        <name>substrate</name>
    </ligand>
</feature>
<keyword evidence="3 5" id="KW-0288">FMN</keyword>
<sequence>MTPSTPEDIARHRRDGLARMRHEYSGTLTEDDIAADWPTQFGAWFDDAVSAGVSEPNAMVLATADAAGRPSARTVLMKDYDERGFVFYTNHDSRKGRQLAQNPFAALTFPWYPLHRQVHAAGSVAPVTRAETEEYFALRPRGAQLGAWASTQSSVLPSRAALEESLAAVEERFPDEVPAPPHWGGYRLTPETVEFWQGRRDRLHDRLRFRASDGGWVIERLAP</sequence>
<dbReference type="SUPFAM" id="SSF50475">
    <property type="entry name" value="FMN-binding split barrel"/>
    <property type="match status" value="1"/>
</dbReference>
<comment type="function">
    <text evidence="5">Catalyzes the oxidation of either pyridoxine 5'-phosphate (PNP) or pyridoxamine 5'-phosphate (PMP) into pyridoxal 5'-phosphate (PLP).</text>
</comment>
<dbReference type="PROSITE" id="PS01064">
    <property type="entry name" value="PYRIDOX_OXIDASE"/>
    <property type="match status" value="1"/>
</dbReference>
<evidence type="ECO:0000256" key="5">
    <source>
        <dbReference type="HAMAP-Rule" id="MF_01629"/>
    </source>
</evidence>
<dbReference type="GO" id="GO:0008615">
    <property type="term" value="P:pyridoxine biosynthetic process"/>
    <property type="evidence" value="ECO:0007669"/>
    <property type="project" value="UniProtKB-UniRule"/>
</dbReference>
<dbReference type="EMBL" id="BOPF01000004">
    <property type="protein sequence ID" value="GIJ44440.1"/>
    <property type="molecule type" value="Genomic_DNA"/>
</dbReference>
<dbReference type="Gene3D" id="2.30.110.10">
    <property type="entry name" value="Electron Transport, Fmn-binding Protein, Chain A"/>
    <property type="match status" value="1"/>
</dbReference>
<evidence type="ECO:0000313" key="10">
    <source>
        <dbReference type="Proteomes" id="UP000619260"/>
    </source>
</evidence>
<comment type="cofactor">
    <cofactor evidence="5 6">
        <name>FMN</name>
        <dbReference type="ChEBI" id="CHEBI:58210"/>
    </cofactor>
    <text evidence="5 6">Binds 1 FMN per subunit.</text>
</comment>